<protein>
    <submittedName>
        <fullName evidence="2">Uncharacterized protein</fullName>
    </submittedName>
</protein>
<feature type="compositionally biased region" description="Basic residues" evidence="1">
    <location>
        <begin position="30"/>
        <end position="44"/>
    </location>
</feature>
<accession>A0ABW6ESR4</accession>
<organism evidence="2 3">
    <name type="scientific">Streptomyces rubiginosohelvolus</name>
    <dbReference type="NCBI Taxonomy" id="67362"/>
    <lineage>
        <taxon>Bacteria</taxon>
        <taxon>Bacillati</taxon>
        <taxon>Actinomycetota</taxon>
        <taxon>Actinomycetes</taxon>
        <taxon>Kitasatosporales</taxon>
        <taxon>Streptomycetaceae</taxon>
        <taxon>Streptomyces</taxon>
    </lineage>
</organism>
<gene>
    <name evidence="2" type="ORF">ACFWOQ_02180</name>
</gene>
<proteinExistence type="predicted"/>
<evidence type="ECO:0000256" key="1">
    <source>
        <dbReference type="SAM" id="MobiDB-lite"/>
    </source>
</evidence>
<comment type="caution">
    <text evidence="2">The sequence shown here is derived from an EMBL/GenBank/DDBJ whole genome shotgun (WGS) entry which is preliminary data.</text>
</comment>
<feature type="region of interest" description="Disordered" evidence="1">
    <location>
        <begin position="1"/>
        <end position="58"/>
    </location>
</feature>
<sequence length="58" mass="6373">MLTTESDGRTYTLTVQRRYGQLTASTAPGRLRRNGNLRTRHHGSSRTAGAQAIGRNTT</sequence>
<evidence type="ECO:0000313" key="2">
    <source>
        <dbReference type="EMBL" id="MFD4821361.1"/>
    </source>
</evidence>
<dbReference type="EMBL" id="JBHXKZ010000001">
    <property type="protein sequence ID" value="MFD4821361.1"/>
    <property type="molecule type" value="Genomic_DNA"/>
</dbReference>
<keyword evidence="3" id="KW-1185">Reference proteome</keyword>
<dbReference type="Proteomes" id="UP001598352">
    <property type="component" value="Unassembled WGS sequence"/>
</dbReference>
<dbReference type="RefSeq" id="WP_382762045.1">
    <property type="nucleotide sequence ID" value="NZ_JBHXKZ010000001.1"/>
</dbReference>
<reference evidence="2 3" key="1">
    <citation type="submission" date="2024-09" db="EMBL/GenBank/DDBJ databases">
        <title>The Natural Products Discovery Center: Release of the First 8490 Sequenced Strains for Exploring Actinobacteria Biosynthetic Diversity.</title>
        <authorList>
            <person name="Kalkreuter E."/>
            <person name="Kautsar S.A."/>
            <person name="Yang D."/>
            <person name="Bader C.D."/>
            <person name="Teijaro C.N."/>
            <person name="Fluegel L."/>
            <person name="Davis C.M."/>
            <person name="Simpson J.R."/>
            <person name="Lauterbach L."/>
            <person name="Steele A.D."/>
            <person name="Gui C."/>
            <person name="Meng S."/>
            <person name="Li G."/>
            <person name="Viehrig K."/>
            <person name="Ye F."/>
            <person name="Su P."/>
            <person name="Kiefer A.F."/>
            <person name="Nichols A."/>
            <person name="Cepeda A.J."/>
            <person name="Yan W."/>
            <person name="Fan B."/>
            <person name="Jiang Y."/>
            <person name="Adhikari A."/>
            <person name="Zheng C.-J."/>
            <person name="Schuster L."/>
            <person name="Cowan T.M."/>
            <person name="Smanski M.J."/>
            <person name="Chevrette M.G."/>
            <person name="De Carvalho L.P.S."/>
            <person name="Shen B."/>
        </authorList>
    </citation>
    <scope>NUCLEOTIDE SEQUENCE [LARGE SCALE GENOMIC DNA]</scope>
    <source>
        <strain evidence="2 3">NPDC058428</strain>
    </source>
</reference>
<evidence type="ECO:0000313" key="3">
    <source>
        <dbReference type="Proteomes" id="UP001598352"/>
    </source>
</evidence>
<name>A0ABW6ESR4_9ACTN</name>
<feature type="compositionally biased region" description="Polar residues" evidence="1">
    <location>
        <begin position="1"/>
        <end position="15"/>
    </location>
</feature>